<dbReference type="AlphaFoldDB" id="A0A8T9MUY2"/>
<dbReference type="Proteomes" id="UP000831534">
    <property type="component" value="Chromosome"/>
</dbReference>
<evidence type="ECO:0000313" key="3">
    <source>
        <dbReference type="Proteomes" id="UP000831534"/>
    </source>
</evidence>
<gene>
    <name evidence="2" type="ORF">LVJ77_02005</name>
</gene>
<reference evidence="2" key="2">
    <citation type="journal article" date="2022" name="Res Sq">
        <title>Evolution of multicellular longitudinally dividing oral cavity symbionts (Neisseriaceae).</title>
        <authorList>
            <person name="Nyongesa S."/>
            <person name="Weber P."/>
            <person name="Bernet E."/>
            <person name="Pullido F."/>
            <person name="Nieckarz M."/>
            <person name="Delaby M."/>
            <person name="Nieves C."/>
            <person name="Viehboeck T."/>
            <person name="Krause N."/>
            <person name="Rivera-Millot A."/>
            <person name="Nakamura A."/>
            <person name="Vischer N."/>
            <person name="VanNieuwenhze M."/>
            <person name="Brun Y."/>
            <person name="Cava F."/>
            <person name="Bulgheresi S."/>
            <person name="Veyrier F."/>
        </authorList>
    </citation>
    <scope>NUCLEOTIDE SEQUENCE</scope>
    <source>
        <strain evidence="2">17694</strain>
    </source>
</reference>
<sequence length="108" mass="11924">MRKGVAVKIKTRYVWLLWLLAALPVRADDYPDVRAAQQSVYRVWLGLPLPKEFALQSGTSYRPALDNKGFAVAPFDGTCTCKANLRASCAKRAEAGWCSNTGRSLICC</sequence>
<evidence type="ECO:0000313" key="2">
    <source>
        <dbReference type="EMBL" id="UOP05089.1"/>
    </source>
</evidence>
<dbReference type="EMBL" id="CP091521">
    <property type="protein sequence ID" value="UOP05089.1"/>
    <property type="molecule type" value="Genomic_DNA"/>
</dbReference>
<evidence type="ECO:0000256" key="1">
    <source>
        <dbReference type="SAM" id="SignalP"/>
    </source>
</evidence>
<organism evidence="2 3">
    <name type="scientific">Conchiformibius kuhniae</name>
    <dbReference type="NCBI Taxonomy" id="211502"/>
    <lineage>
        <taxon>Bacteria</taxon>
        <taxon>Pseudomonadati</taxon>
        <taxon>Pseudomonadota</taxon>
        <taxon>Betaproteobacteria</taxon>
        <taxon>Neisseriales</taxon>
        <taxon>Neisseriaceae</taxon>
        <taxon>Conchiformibius</taxon>
    </lineage>
</organism>
<protein>
    <submittedName>
        <fullName evidence="2">Uncharacterized protein</fullName>
    </submittedName>
</protein>
<proteinExistence type="predicted"/>
<reference evidence="2" key="1">
    <citation type="submission" date="2021-12" db="EMBL/GenBank/DDBJ databases">
        <authorList>
            <person name="Veyrier F.J."/>
        </authorList>
    </citation>
    <scope>NUCLEOTIDE SEQUENCE</scope>
    <source>
        <strain evidence="2">17694</strain>
    </source>
</reference>
<feature type="signal peptide" evidence="1">
    <location>
        <begin position="1"/>
        <end position="27"/>
    </location>
</feature>
<name>A0A8T9MUY2_9NEIS</name>
<keyword evidence="3" id="KW-1185">Reference proteome</keyword>
<accession>A0A8T9MUY2</accession>
<feature type="chain" id="PRO_5035874574" evidence="1">
    <location>
        <begin position="28"/>
        <end position="108"/>
    </location>
</feature>
<keyword evidence="1" id="KW-0732">Signal</keyword>